<gene>
    <name evidence="10" type="primary">rfbB</name>
    <name evidence="10" type="ORF">EWH70_17290</name>
</gene>
<evidence type="ECO:0000256" key="6">
    <source>
        <dbReference type="ARBA" id="ARBA00023027"/>
    </source>
</evidence>
<evidence type="ECO:0000259" key="9">
    <source>
        <dbReference type="Pfam" id="PF16363"/>
    </source>
</evidence>
<dbReference type="EMBL" id="SFCC01000008">
    <property type="protein sequence ID" value="RZQ62714.1"/>
    <property type="molecule type" value="Genomic_DNA"/>
</dbReference>
<evidence type="ECO:0000256" key="4">
    <source>
        <dbReference type="ARBA" id="ARBA00011990"/>
    </source>
</evidence>
<dbReference type="Proteomes" id="UP000292003">
    <property type="component" value="Unassembled WGS sequence"/>
</dbReference>
<sequence length="330" mass="35717">MRALVTGGAGFIGSHYVRQALSGEYESLADAEIVVLDKLTYAGCEANLAPVADNPRLRFVQGDICDAGLVSELMTGTDLVVHFAAESHVDRSILGSADFVLTNVLGTQTLLQAALDAGVGKFVQVSTDEVYGSIETGSWTEDHILEPNSPYSASKASGDLIARAFHRTHGMNVCVTRCSNNYGPYQFPEKVIPLFVTNLLDGGTVPLYGDGLNIRDWLHVDDHCHGIQLVVDGGRPGEIYNIGGGTELTNKELTKLLLEAAGVGWERVVPVEDRKGHDRRYSVDIGKISSELGYAPRVPFDTGLADTVRWYADNRAWWEPLKARAAVGSK</sequence>
<comment type="similarity">
    <text evidence="3 8">Belongs to the NAD(P)-dependent epimerase/dehydratase family. dTDP-glucose dehydratase subfamily.</text>
</comment>
<evidence type="ECO:0000313" key="10">
    <source>
        <dbReference type="EMBL" id="RZQ62714.1"/>
    </source>
</evidence>
<dbReference type="Gene3D" id="3.90.25.10">
    <property type="entry name" value="UDP-galactose 4-epimerase, domain 1"/>
    <property type="match status" value="1"/>
</dbReference>
<name>A0A4Q7J9A2_9PSEU</name>
<dbReference type="Gene3D" id="3.40.50.720">
    <property type="entry name" value="NAD(P)-binding Rossmann-like Domain"/>
    <property type="match status" value="1"/>
</dbReference>
<evidence type="ECO:0000256" key="3">
    <source>
        <dbReference type="ARBA" id="ARBA00008178"/>
    </source>
</evidence>
<comment type="catalytic activity">
    <reaction evidence="1 8">
        <text>dTDP-alpha-D-glucose = dTDP-4-dehydro-6-deoxy-alpha-D-glucose + H2O</text>
        <dbReference type="Rhea" id="RHEA:17221"/>
        <dbReference type="ChEBI" id="CHEBI:15377"/>
        <dbReference type="ChEBI" id="CHEBI:57477"/>
        <dbReference type="ChEBI" id="CHEBI:57649"/>
        <dbReference type="EC" id="4.2.1.46"/>
    </reaction>
</comment>
<dbReference type="NCBIfam" id="TIGR01181">
    <property type="entry name" value="dTDP_gluc_dehyt"/>
    <property type="match status" value="1"/>
</dbReference>
<evidence type="ECO:0000256" key="1">
    <source>
        <dbReference type="ARBA" id="ARBA00001539"/>
    </source>
</evidence>
<evidence type="ECO:0000256" key="5">
    <source>
        <dbReference type="ARBA" id="ARBA00016977"/>
    </source>
</evidence>
<dbReference type="GO" id="GO:0009225">
    <property type="term" value="P:nucleotide-sugar metabolic process"/>
    <property type="evidence" value="ECO:0007669"/>
    <property type="project" value="InterPro"/>
</dbReference>
<keyword evidence="7 8" id="KW-0456">Lyase</keyword>
<accession>A0A4Q7J9A2</accession>
<dbReference type="InterPro" id="IPR005888">
    <property type="entry name" value="dTDP_Gluc_deHydtase"/>
</dbReference>
<feature type="domain" description="NAD(P)-binding" evidence="9">
    <location>
        <begin position="4"/>
        <end position="306"/>
    </location>
</feature>
<dbReference type="OrthoDB" id="9801785at2"/>
<evidence type="ECO:0000256" key="8">
    <source>
        <dbReference type="RuleBase" id="RU004473"/>
    </source>
</evidence>
<proteinExistence type="inferred from homology"/>
<keyword evidence="11" id="KW-1185">Reference proteome</keyword>
<dbReference type="AlphaFoldDB" id="A0A4Q7J9A2"/>
<protein>
    <recommendedName>
        <fullName evidence="5 8">dTDP-glucose 4,6-dehydratase</fullName>
        <ecNumber evidence="4 8">4.2.1.46</ecNumber>
    </recommendedName>
</protein>
<evidence type="ECO:0000313" key="11">
    <source>
        <dbReference type="Proteomes" id="UP000292003"/>
    </source>
</evidence>
<comment type="cofactor">
    <cofactor evidence="2 8">
        <name>NAD(+)</name>
        <dbReference type="ChEBI" id="CHEBI:57540"/>
    </cofactor>
</comment>
<evidence type="ECO:0000256" key="7">
    <source>
        <dbReference type="ARBA" id="ARBA00023239"/>
    </source>
</evidence>
<dbReference type="SUPFAM" id="SSF51735">
    <property type="entry name" value="NAD(P)-binding Rossmann-fold domains"/>
    <property type="match status" value="1"/>
</dbReference>
<dbReference type="PANTHER" id="PTHR43000">
    <property type="entry name" value="DTDP-D-GLUCOSE 4,6-DEHYDRATASE-RELATED"/>
    <property type="match status" value="1"/>
</dbReference>
<dbReference type="InterPro" id="IPR036291">
    <property type="entry name" value="NAD(P)-bd_dom_sf"/>
</dbReference>
<dbReference type="GO" id="GO:0008460">
    <property type="term" value="F:dTDP-glucose 4,6-dehydratase activity"/>
    <property type="evidence" value="ECO:0007669"/>
    <property type="project" value="UniProtKB-EC"/>
</dbReference>
<organism evidence="10 11">
    <name type="scientific">Amycolatopsis suaedae</name>
    <dbReference type="NCBI Taxonomy" id="2510978"/>
    <lineage>
        <taxon>Bacteria</taxon>
        <taxon>Bacillati</taxon>
        <taxon>Actinomycetota</taxon>
        <taxon>Actinomycetes</taxon>
        <taxon>Pseudonocardiales</taxon>
        <taxon>Pseudonocardiaceae</taxon>
        <taxon>Amycolatopsis</taxon>
    </lineage>
</organism>
<evidence type="ECO:0000256" key="2">
    <source>
        <dbReference type="ARBA" id="ARBA00001911"/>
    </source>
</evidence>
<dbReference type="EC" id="4.2.1.46" evidence="4 8"/>
<dbReference type="InterPro" id="IPR016040">
    <property type="entry name" value="NAD(P)-bd_dom"/>
</dbReference>
<keyword evidence="6" id="KW-0520">NAD</keyword>
<dbReference type="Pfam" id="PF16363">
    <property type="entry name" value="GDP_Man_Dehyd"/>
    <property type="match status" value="1"/>
</dbReference>
<dbReference type="CDD" id="cd05246">
    <property type="entry name" value="dTDP_GD_SDR_e"/>
    <property type="match status" value="1"/>
</dbReference>
<comment type="caution">
    <text evidence="10">The sequence shown here is derived from an EMBL/GenBank/DDBJ whole genome shotgun (WGS) entry which is preliminary data.</text>
</comment>
<dbReference type="RefSeq" id="WP_130476452.1">
    <property type="nucleotide sequence ID" value="NZ_SFCC01000008.1"/>
</dbReference>
<reference evidence="10 11" key="1">
    <citation type="submission" date="2019-02" db="EMBL/GenBank/DDBJ databases">
        <title>Draft genome sequence of Amycolatopsis sp. 8-3EHSu isolated from roots of Suaeda maritima.</title>
        <authorList>
            <person name="Duangmal K."/>
            <person name="Chantavorakit T."/>
        </authorList>
    </citation>
    <scope>NUCLEOTIDE SEQUENCE [LARGE SCALE GENOMIC DNA]</scope>
    <source>
        <strain evidence="10 11">8-3EHSu</strain>
    </source>
</reference>